<name>A0A183BFD3_9TREM</name>
<dbReference type="GO" id="GO:0003676">
    <property type="term" value="F:nucleic acid binding"/>
    <property type="evidence" value="ECO:0007669"/>
    <property type="project" value="InterPro"/>
</dbReference>
<dbReference type="Pfam" id="PF00270">
    <property type="entry name" value="DEAD"/>
    <property type="match status" value="1"/>
</dbReference>
<sequence length="76" mass="8801">LVDHLRQTPNFAQQQLARVRHLVLDEADRMLNMAFAEDLDTILNHFQKPAPKKKKRKKRALEKLSLLDRISQAQGG</sequence>
<dbReference type="SUPFAM" id="SSF52540">
    <property type="entry name" value="P-loop containing nucleoside triphosphate hydrolases"/>
    <property type="match status" value="1"/>
</dbReference>
<dbReference type="GO" id="GO:0005524">
    <property type="term" value="F:ATP binding"/>
    <property type="evidence" value="ECO:0007669"/>
    <property type="project" value="InterPro"/>
</dbReference>
<dbReference type="InterPro" id="IPR000629">
    <property type="entry name" value="RNA-helicase_DEAD-box_CS"/>
</dbReference>
<evidence type="ECO:0000313" key="2">
    <source>
        <dbReference type="WBParaSite" id="ECPE_0001796301-mRNA-1"/>
    </source>
</evidence>
<organism evidence="2">
    <name type="scientific">Echinostoma caproni</name>
    <dbReference type="NCBI Taxonomy" id="27848"/>
    <lineage>
        <taxon>Eukaryota</taxon>
        <taxon>Metazoa</taxon>
        <taxon>Spiralia</taxon>
        <taxon>Lophotrochozoa</taxon>
        <taxon>Platyhelminthes</taxon>
        <taxon>Trematoda</taxon>
        <taxon>Digenea</taxon>
        <taxon>Plagiorchiida</taxon>
        <taxon>Echinostomata</taxon>
        <taxon>Echinostomatoidea</taxon>
        <taxon>Echinostomatidae</taxon>
        <taxon>Echinostoma</taxon>
    </lineage>
</organism>
<dbReference type="InterPro" id="IPR027417">
    <property type="entry name" value="P-loop_NTPase"/>
</dbReference>
<dbReference type="Gene3D" id="3.40.50.300">
    <property type="entry name" value="P-loop containing nucleotide triphosphate hydrolases"/>
    <property type="match status" value="1"/>
</dbReference>
<protein>
    <submittedName>
        <fullName evidence="2">DEAD domain-containing protein</fullName>
    </submittedName>
</protein>
<dbReference type="PROSITE" id="PS00039">
    <property type="entry name" value="DEAD_ATP_HELICASE"/>
    <property type="match status" value="1"/>
</dbReference>
<reference evidence="2" key="1">
    <citation type="submission" date="2016-06" db="UniProtKB">
        <authorList>
            <consortium name="WormBaseParasite"/>
        </authorList>
    </citation>
    <scope>IDENTIFICATION</scope>
</reference>
<evidence type="ECO:0000259" key="1">
    <source>
        <dbReference type="Pfam" id="PF00270"/>
    </source>
</evidence>
<accession>A0A183BFD3</accession>
<dbReference type="WBParaSite" id="ECPE_0001796301-mRNA-1">
    <property type="protein sequence ID" value="ECPE_0001796301-mRNA-1"/>
    <property type="gene ID" value="ECPE_0001796301"/>
</dbReference>
<feature type="domain" description="DEAD/DEAH-box helicase" evidence="1">
    <location>
        <begin position="13"/>
        <end position="52"/>
    </location>
</feature>
<dbReference type="AlphaFoldDB" id="A0A183BFD3"/>
<dbReference type="InterPro" id="IPR011545">
    <property type="entry name" value="DEAD/DEAH_box_helicase_dom"/>
</dbReference>
<proteinExistence type="predicted"/>